<evidence type="ECO:0000313" key="3">
    <source>
        <dbReference type="Proteomes" id="UP000075243"/>
    </source>
</evidence>
<protein>
    <submittedName>
        <fullName evidence="2">Retrovirus-related Pol polyprotein from transposon TNT 1-94</fullName>
    </submittedName>
</protein>
<accession>A0A151S306</accession>
<dbReference type="InterPro" id="IPR013103">
    <property type="entry name" value="RVT_2"/>
</dbReference>
<evidence type="ECO:0000313" key="2">
    <source>
        <dbReference type="EMBL" id="KYP49169.1"/>
    </source>
</evidence>
<evidence type="ECO:0000259" key="1">
    <source>
        <dbReference type="Pfam" id="PF07727"/>
    </source>
</evidence>
<feature type="domain" description="Reverse transcriptase Ty1/copia-type" evidence="1">
    <location>
        <begin position="2"/>
        <end position="63"/>
    </location>
</feature>
<reference evidence="2" key="1">
    <citation type="journal article" date="2012" name="Nat. Biotechnol.">
        <title>Draft genome sequence of pigeonpea (Cajanus cajan), an orphan legume crop of resource-poor farmers.</title>
        <authorList>
            <person name="Varshney R.K."/>
            <person name="Chen W."/>
            <person name="Li Y."/>
            <person name="Bharti A.K."/>
            <person name="Saxena R.K."/>
            <person name="Schlueter J.A."/>
            <person name="Donoghue M.T."/>
            <person name="Azam S."/>
            <person name="Fan G."/>
            <person name="Whaley A.M."/>
            <person name="Farmer A.D."/>
            <person name="Sheridan J."/>
            <person name="Iwata A."/>
            <person name="Tuteja R."/>
            <person name="Penmetsa R.V."/>
            <person name="Wu W."/>
            <person name="Upadhyaya H.D."/>
            <person name="Yang S.P."/>
            <person name="Shah T."/>
            <person name="Saxena K.B."/>
            <person name="Michael T."/>
            <person name="McCombie W.R."/>
            <person name="Yang B."/>
            <person name="Zhang G."/>
            <person name="Yang H."/>
            <person name="Wang J."/>
            <person name="Spillane C."/>
            <person name="Cook D.R."/>
            <person name="May G.D."/>
            <person name="Xu X."/>
            <person name="Jackson S.A."/>
        </authorList>
    </citation>
    <scope>NUCLEOTIDE SEQUENCE [LARGE SCALE GENOMIC DNA]</scope>
</reference>
<dbReference type="EMBL" id="KQ483482">
    <property type="protein sequence ID" value="KYP49169.1"/>
    <property type="molecule type" value="Genomic_DNA"/>
</dbReference>
<dbReference type="Pfam" id="PF07727">
    <property type="entry name" value="RVT_2"/>
    <property type="match status" value="1"/>
</dbReference>
<name>A0A151S306_CAJCA</name>
<dbReference type="Proteomes" id="UP000075243">
    <property type="component" value="Unassembled WGS sequence"/>
</dbReference>
<proteinExistence type="predicted"/>
<gene>
    <name evidence="2" type="ORF">KK1_029103</name>
</gene>
<keyword evidence="3" id="KW-1185">Reference proteome</keyword>
<organism evidence="2 3">
    <name type="scientific">Cajanus cajan</name>
    <name type="common">Pigeon pea</name>
    <name type="synonym">Cajanus indicus</name>
    <dbReference type="NCBI Taxonomy" id="3821"/>
    <lineage>
        <taxon>Eukaryota</taxon>
        <taxon>Viridiplantae</taxon>
        <taxon>Streptophyta</taxon>
        <taxon>Embryophyta</taxon>
        <taxon>Tracheophyta</taxon>
        <taxon>Spermatophyta</taxon>
        <taxon>Magnoliopsida</taxon>
        <taxon>eudicotyledons</taxon>
        <taxon>Gunneridae</taxon>
        <taxon>Pentapetalae</taxon>
        <taxon>rosids</taxon>
        <taxon>fabids</taxon>
        <taxon>Fabales</taxon>
        <taxon>Fabaceae</taxon>
        <taxon>Papilionoideae</taxon>
        <taxon>50 kb inversion clade</taxon>
        <taxon>NPAAA clade</taxon>
        <taxon>indigoferoid/millettioid clade</taxon>
        <taxon>Phaseoleae</taxon>
        <taxon>Cajanus</taxon>
    </lineage>
</organism>
<dbReference type="AlphaFoldDB" id="A0A151S306"/>
<sequence length="65" mass="7553">MNTIRVILSLAAHFGYHLQQFDVKNVLLHKDLEVYMGIPTRFGSLDRENKVYRLKNALHGLKESL</sequence>
<dbReference type="Gramene" id="C.cajan_27874.t">
    <property type="protein sequence ID" value="C.cajan_27874.t.cds1"/>
    <property type="gene ID" value="C.cajan_27874"/>
</dbReference>